<dbReference type="Pfam" id="PF13499">
    <property type="entry name" value="EF-hand_7"/>
    <property type="match status" value="2"/>
</dbReference>
<dbReference type="InterPro" id="IPR011992">
    <property type="entry name" value="EF-hand-dom_pair"/>
</dbReference>
<evidence type="ECO:0000256" key="4">
    <source>
        <dbReference type="ARBA" id="ARBA00022737"/>
    </source>
</evidence>
<organism evidence="7 8">
    <name type="scientific">Artemia franciscana</name>
    <name type="common">Brine shrimp</name>
    <name type="synonym">Artemia sanfranciscana</name>
    <dbReference type="NCBI Taxonomy" id="6661"/>
    <lineage>
        <taxon>Eukaryota</taxon>
        <taxon>Metazoa</taxon>
        <taxon>Ecdysozoa</taxon>
        <taxon>Arthropoda</taxon>
        <taxon>Crustacea</taxon>
        <taxon>Branchiopoda</taxon>
        <taxon>Anostraca</taxon>
        <taxon>Artemiidae</taxon>
        <taxon>Artemia</taxon>
    </lineage>
</organism>
<dbReference type="InterPro" id="IPR051426">
    <property type="entry name" value="Peflin/Sorcin_CaBP"/>
</dbReference>
<dbReference type="GO" id="GO:0048306">
    <property type="term" value="F:calcium-dependent protein binding"/>
    <property type="evidence" value="ECO:0007669"/>
    <property type="project" value="UniProtKB-ARBA"/>
</dbReference>
<dbReference type="PANTHER" id="PTHR46212">
    <property type="entry name" value="PEFLIN"/>
    <property type="match status" value="1"/>
</dbReference>
<dbReference type="GO" id="GO:0005737">
    <property type="term" value="C:cytoplasm"/>
    <property type="evidence" value="ECO:0007669"/>
    <property type="project" value="UniProtKB-SubCell"/>
</dbReference>
<evidence type="ECO:0000256" key="3">
    <source>
        <dbReference type="ARBA" id="ARBA00022723"/>
    </source>
</evidence>
<keyword evidence="8" id="KW-1185">Reference proteome</keyword>
<evidence type="ECO:0000256" key="1">
    <source>
        <dbReference type="ARBA" id="ARBA00004496"/>
    </source>
</evidence>
<evidence type="ECO:0000256" key="2">
    <source>
        <dbReference type="ARBA" id="ARBA00022490"/>
    </source>
</evidence>
<gene>
    <name evidence="7" type="ORF">QYM36_011774</name>
</gene>
<proteinExistence type="predicted"/>
<sequence>MQGNLPSREYLAGLFQNVDKDRSGSITANELGAALLNGSMSPFNPETIRLMIGMFDRDNNGTINFEEFCSLWKFITDWQNCFKNFDRDNSGTIDVNEFRQALIMFGYRLQESLVCLMHKKFDRHGRGTIYFDDFIQCCIILQNLTSAFRKKDSDLDGVVTLHYEEFICLVLDAKV</sequence>
<keyword evidence="4" id="KW-0677">Repeat</keyword>
<keyword evidence="2" id="KW-0963">Cytoplasm</keyword>
<reference evidence="7" key="1">
    <citation type="submission" date="2023-07" db="EMBL/GenBank/DDBJ databases">
        <title>Chromosome-level genome assembly of Artemia franciscana.</title>
        <authorList>
            <person name="Jo E."/>
        </authorList>
    </citation>
    <scope>NUCLEOTIDE SEQUENCE</scope>
    <source>
        <tissue evidence="7">Whole body</tissue>
    </source>
</reference>
<dbReference type="PANTHER" id="PTHR46212:SF9">
    <property type="entry name" value="PROGRAMMED CELL DEATH PROTEIN 6"/>
    <property type="match status" value="1"/>
</dbReference>
<dbReference type="SUPFAM" id="SSF47473">
    <property type="entry name" value="EF-hand"/>
    <property type="match status" value="1"/>
</dbReference>
<feature type="domain" description="EF-hand" evidence="6">
    <location>
        <begin position="73"/>
        <end position="108"/>
    </location>
</feature>
<dbReference type="Proteomes" id="UP001187531">
    <property type="component" value="Unassembled WGS sequence"/>
</dbReference>
<dbReference type="PROSITE" id="PS50222">
    <property type="entry name" value="EF_HAND_2"/>
    <property type="match status" value="2"/>
</dbReference>
<dbReference type="EMBL" id="JAVRJZ010000015">
    <property type="protein sequence ID" value="KAK2713187.1"/>
    <property type="molecule type" value="Genomic_DNA"/>
</dbReference>
<dbReference type="PROSITE" id="PS00018">
    <property type="entry name" value="EF_HAND_1"/>
    <property type="match status" value="2"/>
</dbReference>
<protein>
    <recommendedName>
        <fullName evidence="6">EF-hand domain-containing protein</fullName>
    </recommendedName>
</protein>
<evidence type="ECO:0000313" key="8">
    <source>
        <dbReference type="Proteomes" id="UP001187531"/>
    </source>
</evidence>
<keyword evidence="3" id="KW-0479">Metal-binding</keyword>
<dbReference type="FunFam" id="1.10.238.10:FF:000001">
    <property type="entry name" value="Calmodulin 1"/>
    <property type="match status" value="1"/>
</dbReference>
<dbReference type="Gene3D" id="1.10.238.10">
    <property type="entry name" value="EF-hand"/>
    <property type="match status" value="1"/>
</dbReference>
<dbReference type="AlphaFoldDB" id="A0AA88L1P0"/>
<dbReference type="GO" id="GO:0005509">
    <property type="term" value="F:calcium ion binding"/>
    <property type="evidence" value="ECO:0007669"/>
    <property type="project" value="InterPro"/>
</dbReference>
<keyword evidence="5" id="KW-0106">Calcium</keyword>
<dbReference type="InterPro" id="IPR002048">
    <property type="entry name" value="EF_hand_dom"/>
</dbReference>
<name>A0AA88L1P0_ARTSF</name>
<dbReference type="SMART" id="SM00054">
    <property type="entry name" value="EFh"/>
    <property type="match status" value="3"/>
</dbReference>
<evidence type="ECO:0000256" key="5">
    <source>
        <dbReference type="ARBA" id="ARBA00022837"/>
    </source>
</evidence>
<feature type="domain" description="EF-hand" evidence="6">
    <location>
        <begin position="6"/>
        <end position="41"/>
    </location>
</feature>
<evidence type="ECO:0000259" key="6">
    <source>
        <dbReference type="PROSITE" id="PS50222"/>
    </source>
</evidence>
<evidence type="ECO:0000313" key="7">
    <source>
        <dbReference type="EMBL" id="KAK2713187.1"/>
    </source>
</evidence>
<accession>A0AA88L1P0</accession>
<comment type="caution">
    <text evidence="7">The sequence shown here is derived from an EMBL/GenBank/DDBJ whole genome shotgun (WGS) entry which is preliminary data.</text>
</comment>
<comment type="subcellular location">
    <subcellularLocation>
        <location evidence="1">Cytoplasm</location>
    </subcellularLocation>
</comment>
<dbReference type="InterPro" id="IPR018247">
    <property type="entry name" value="EF_Hand_1_Ca_BS"/>
</dbReference>